<comment type="subcellular location">
    <subcellularLocation>
        <location evidence="5">Cytoplasm</location>
    </subcellularLocation>
</comment>
<dbReference type="NCBIfam" id="TIGR02273">
    <property type="entry name" value="16S_RimM"/>
    <property type="match status" value="1"/>
</dbReference>
<keyword evidence="9" id="KW-1185">Reference proteome</keyword>
<accession>A0ABY5ZM02</accession>
<keyword evidence="4 5" id="KW-0143">Chaperone</keyword>
<dbReference type="InterPro" id="IPR011033">
    <property type="entry name" value="PRC_barrel-like_sf"/>
</dbReference>
<evidence type="ECO:0000256" key="5">
    <source>
        <dbReference type="HAMAP-Rule" id="MF_00014"/>
    </source>
</evidence>
<comment type="similarity">
    <text evidence="5">Belongs to the RimM family.</text>
</comment>
<dbReference type="InterPro" id="IPR056792">
    <property type="entry name" value="PRC_RimM"/>
</dbReference>
<dbReference type="InterPro" id="IPR011961">
    <property type="entry name" value="RimM"/>
</dbReference>
<evidence type="ECO:0000256" key="4">
    <source>
        <dbReference type="ARBA" id="ARBA00023186"/>
    </source>
</evidence>
<feature type="domain" description="RimM N-terminal" evidence="6">
    <location>
        <begin position="10"/>
        <end position="93"/>
    </location>
</feature>
<reference evidence="8" key="1">
    <citation type="journal article" date="2022" name="Environ. Microbiol.">
        <title>Geoalkalibacter halelectricus SAP #1 sp. nov. possessing extracellular electron transfer and mineral#reducing capabilities from a haloalkaline environment.</title>
        <authorList>
            <person name="Yadav S."/>
            <person name="Singh R."/>
            <person name="Sundharam S.S."/>
            <person name="Chaudhary S."/>
            <person name="Krishnamurthi S."/>
            <person name="Patil S.A."/>
        </authorList>
    </citation>
    <scope>NUCLEOTIDE SEQUENCE</scope>
    <source>
        <strain evidence="8">SAP-1</strain>
    </source>
</reference>
<evidence type="ECO:0000256" key="2">
    <source>
        <dbReference type="ARBA" id="ARBA00022517"/>
    </source>
</evidence>
<keyword evidence="3 5" id="KW-0698">rRNA processing</keyword>
<sequence length="182" mass="20105">MGKTHEELFQVGTVTGTHGLRGDIKVRPLTPGSTSILAAQTLWLRRETEGDFLTYKLRKASVHKASLLVRLEGVESIDAAAPLKGALVFMSREELPDLEEGQSYWYELQGAEVIDRRLGSIGTLEDVFETAAHDVYVVQGRFGEVLIPAVDEFILEFDEENACLHVDLPLGLVDEAKAEQVP</sequence>
<evidence type="ECO:0000256" key="3">
    <source>
        <dbReference type="ARBA" id="ARBA00022552"/>
    </source>
</evidence>
<dbReference type="PANTHER" id="PTHR33692:SF1">
    <property type="entry name" value="RIBOSOME MATURATION FACTOR RIMM"/>
    <property type="match status" value="1"/>
</dbReference>
<dbReference type="Pfam" id="PF24986">
    <property type="entry name" value="PRC_RimM"/>
    <property type="match status" value="1"/>
</dbReference>
<dbReference type="SUPFAM" id="SSF50447">
    <property type="entry name" value="Translation proteins"/>
    <property type="match status" value="1"/>
</dbReference>
<dbReference type="EMBL" id="CP092109">
    <property type="protein sequence ID" value="UWZ79884.1"/>
    <property type="molecule type" value="Genomic_DNA"/>
</dbReference>
<keyword evidence="2 5" id="KW-0690">Ribosome biogenesis</keyword>
<comment type="domain">
    <text evidence="5">The PRC barrel domain binds ribosomal protein uS19.</text>
</comment>
<dbReference type="InterPro" id="IPR002676">
    <property type="entry name" value="RimM_N"/>
</dbReference>
<dbReference type="Proteomes" id="UP001060414">
    <property type="component" value="Chromosome"/>
</dbReference>
<dbReference type="PANTHER" id="PTHR33692">
    <property type="entry name" value="RIBOSOME MATURATION FACTOR RIMM"/>
    <property type="match status" value="1"/>
</dbReference>
<dbReference type="Gene3D" id="2.30.30.240">
    <property type="entry name" value="PRC-barrel domain"/>
    <property type="match status" value="1"/>
</dbReference>
<organism evidence="8 9">
    <name type="scientific">Geoalkalibacter halelectricus</name>
    <dbReference type="NCBI Taxonomy" id="2847045"/>
    <lineage>
        <taxon>Bacteria</taxon>
        <taxon>Pseudomonadati</taxon>
        <taxon>Thermodesulfobacteriota</taxon>
        <taxon>Desulfuromonadia</taxon>
        <taxon>Desulfuromonadales</taxon>
        <taxon>Geoalkalibacteraceae</taxon>
        <taxon>Geoalkalibacter</taxon>
    </lineage>
</organism>
<dbReference type="SUPFAM" id="SSF50346">
    <property type="entry name" value="PRC-barrel domain"/>
    <property type="match status" value="1"/>
</dbReference>
<evidence type="ECO:0000256" key="1">
    <source>
        <dbReference type="ARBA" id="ARBA00022490"/>
    </source>
</evidence>
<dbReference type="InterPro" id="IPR036976">
    <property type="entry name" value="RimM_N_sf"/>
</dbReference>
<feature type="domain" description="Ribosome maturation factor RimM PRC barrel" evidence="7">
    <location>
        <begin position="105"/>
        <end position="172"/>
    </location>
</feature>
<protein>
    <recommendedName>
        <fullName evidence="5">Ribosome maturation factor RimM</fullName>
    </recommendedName>
</protein>
<evidence type="ECO:0000259" key="7">
    <source>
        <dbReference type="Pfam" id="PF24986"/>
    </source>
</evidence>
<name>A0ABY5ZM02_9BACT</name>
<comment type="subunit">
    <text evidence="5">Binds ribosomal protein uS19.</text>
</comment>
<dbReference type="Pfam" id="PF01782">
    <property type="entry name" value="RimM"/>
    <property type="match status" value="1"/>
</dbReference>
<keyword evidence="1 5" id="KW-0963">Cytoplasm</keyword>
<proteinExistence type="inferred from homology"/>
<evidence type="ECO:0000313" key="8">
    <source>
        <dbReference type="EMBL" id="UWZ79884.1"/>
    </source>
</evidence>
<evidence type="ECO:0000259" key="6">
    <source>
        <dbReference type="Pfam" id="PF01782"/>
    </source>
</evidence>
<comment type="function">
    <text evidence="5">An accessory protein needed during the final step in the assembly of 30S ribosomal subunit, possibly for assembly of the head region. Essential for efficient processing of 16S rRNA. May be needed both before and after RbfA during the maturation of 16S rRNA. It has affinity for free ribosomal 30S subunits but not for 70S ribosomes.</text>
</comment>
<dbReference type="RefSeq" id="WP_260748236.1">
    <property type="nucleotide sequence ID" value="NZ_CP092109.1"/>
</dbReference>
<dbReference type="Gene3D" id="2.40.30.60">
    <property type="entry name" value="RimM"/>
    <property type="match status" value="1"/>
</dbReference>
<dbReference type="InterPro" id="IPR009000">
    <property type="entry name" value="Transl_B-barrel_sf"/>
</dbReference>
<dbReference type="HAMAP" id="MF_00014">
    <property type="entry name" value="Ribosome_mat_RimM"/>
    <property type="match status" value="1"/>
</dbReference>
<evidence type="ECO:0000313" key="9">
    <source>
        <dbReference type="Proteomes" id="UP001060414"/>
    </source>
</evidence>
<gene>
    <name evidence="5 8" type="primary">rimM</name>
    <name evidence="8" type="ORF">L9S41_00455</name>
</gene>